<keyword evidence="10" id="KW-1185">Reference proteome</keyword>
<dbReference type="OrthoDB" id="2020758at2759"/>
<dbReference type="Proteomes" id="UP000036987">
    <property type="component" value="Unassembled WGS sequence"/>
</dbReference>
<evidence type="ECO:0000313" key="9">
    <source>
        <dbReference type="EMBL" id="KMZ63023.1"/>
    </source>
</evidence>
<accession>A0A0K9P211</accession>
<feature type="region of interest" description="Disordered" evidence="6">
    <location>
        <begin position="1"/>
        <end position="31"/>
    </location>
</feature>
<comment type="similarity">
    <text evidence="1">Belongs to the peptidase C19 family.</text>
</comment>
<dbReference type="STRING" id="29655.A0A0K9P211"/>
<dbReference type="PANTHER" id="PTHR24006:SF781">
    <property type="entry name" value="LD34905P"/>
    <property type="match status" value="1"/>
</dbReference>
<dbReference type="PROSITE" id="PS00973">
    <property type="entry name" value="USP_2"/>
    <property type="match status" value="1"/>
</dbReference>
<evidence type="ECO:0000256" key="3">
    <source>
        <dbReference type="ARBA" id="ARBA00022771"/>
    </source>
</evidence>
<dbReference type="Pfam" id="PF02148">
    <property type="entry name" value="zf-UBP"/>
    <property type="match status" value="1"/>
</dbReference>
<dbReference type="GO" id="GO:0008270">
    <property type="term" value="F:zinc ion binding"/>
    <property type="evidence" value="ECO:0007669"/>
    <property type="project" value="UniProtKB-KW"/>
</dbReference>
<evidence type="ECO:0000259" key="8">
    <source>
        <dbReference type="PROSITE" id="PS50271"/>
    </source>
</evidence>
<dbReference type="EMBL" id="LFYR01001279">
    <property type="protein sequence ID" value="KMZ63023.1"/>
    <property type="molecule type" value="Genomic_DNA"/>
</dbReference>
<keyword evidence="4" id="KW-0862">Zinc</keyword>
<feature type="domain" description="USP" evidence="7">
    <location>
        <begin position="219"/>
        <end position="1040"/>
    </location>
</feature>
<dbReference type="PROSITE" id="PS50271">
    <property type="entry name" value="ZF_UBP"/>
    <property type="match status" value="1"/>
</dbReference>
<organism evidence="9 10">
    <name type="scientific">Zostera marina</name>
    <name type="common">Eelgrass</name>
    <dbReference type="NCBI Taxonomy" id="29655"/>
    <lineage>
        <taxon>Eukaryota</taxon>
        <taxon>Viridiplantae</taxon>
        <taxon>Streptophyta</taxon>
        <taxon>Embryophyta</taxon>
        <taxon>Tracheophyta</taxon>
        <taxon>Spermatophyta</taxon>
        <taxon>Magnoliopsida</taxon>
        <taxon>Liliopsida</taxon>
        <taxon>Zosteraceae</taxon>
        <taxon>Zostera</taxon>
    </lineage>
</organism>
<evidence type="ECO:0000256" key="6">
    <source>
        <dbReference type="SAM" id="MobiDB-lite"/>
    </source>
</evidence>
<dbReference type="InterPro" id="IPR038765">
    <property type="entry name" value="Papain-like_cys_pep_sf"/>
</dbReference>
<evidence type="ECO:0000256" key="4">
    <source>
        <dbReference type="ARBA" id="ARBA00022833"/>
    </source>
</evidence>
<dbReference type="GO" id="GO:0005829">
    <property type="term" value="C:cytosol"/>
    <property type="evidence" value="ECO:0000318"/>
    <property type="project" value="GO_Central"/>
</dbReference>
<comment type="caution">
    <text evidence="9">The sequence shown here is derived from an EMBL/GenBank/DDBJ whole genome shotgun (WGS) entry which is preliminary data.</text>
</comment>
<dbReference type="OMA" id="AVGQWVY"/>
<feature type="compositionally biased region" description="Basic and acidic residues" evidence="6">
    <location>
        <begin position="328"/>
        <end position="338"/>
    </location>
</feature>
<sequence>MGKKVRNKGGNLARQDKACNSGSGSREEEFDVGITTTDISKKLDLQLDADVERVANGGGSCNHFFQNRTEFNQVLLKVQSFSNDGRCDDCRADLVNKRGKGKGKTVSKKRGTTSTALVNSEVLWYCLTCRHIGCGGGVEDSIPYGHARRHSKQHRHVISIRLDDSTVGWCLTCNSNITIEIPYELAPRLKDSSEDVVGMRNNGGDCVGKADAEIGYAVRGLSNLGNTCFFNSIMQNIFSIVKLREYFLNLTETSGPLTMSLKKLFIETNVGKVERSLGIVNPKNIFNCITSKASQFKGYQQQDSHELLRYLLDGLSTEETSARNSRNSFDHDGNDESRSPMGSTYVEDIFGGQLSNIICCLECGHTSVVHEPFLDLSLPVPSKKVSSKKTLPSFQKKGKFSREIQKVRKNRKLDVKNLKTDRPNSNGVYRPSETIEEQDKNQSPPSASEKSQYIAPANSKNQTSFFPEECSTSSSWLDFIEPSVEEDNGDLISYQNRNTYSQVKYPEHGGICQTRNYYQIGDSELPPNGLQKEQTMTSECAGETNGTLLQTQYVEVKPLKETDNGHRFQVDLKLLAERIKSPKEAKVKTSVELELGVPLQVQGASGLPITENLTRANLESQESMDNTALVNNDLANKSTVVNSPLASGKSSEMECEGLGDLFAEPDSTSVLGNGSATAEDADTSCLVGASSESNPEEIDNASDPVSVDRCLVYYLKSELLTGDHSWHCENCSNILHWQKIKRWKQRKQAIQNDSLEETENIPKISTLSLDEKSCDSLKNGKPVNYFMNERVSEGMMCRDSSELPENFHECSEKDGDEVVSDSSYYFSCTLNAEKTSTTHDSSCPDSTSCSRDELNYNEREVQSLADNMEGNCSSQLGNGTSISVQKMEANSLLNGMKNSEEKEPEMVMVKRDATKKILINKIPPVLTIHLVRFAQNCHGRLSKLNGHVRFSEQIDLTPYVEETRQRNNRNEQFIFRLIGIVEHSGNMRGGHYVAYVRSEKGRRKSSSGSSWFHISDSNVREVSLTEVLQSDAYLLFYERIIN</sequence>
<feature type="region of interest" description="Disordered" evidence="6">
    <location>
        <begin position="319"/>
        <end position="343"/>
    </location>
</feature>
<dbReference type="InterPro" id="IPR050164">
    <property type="entry name" value="Peptidase_C19"/>
</dbReference>
<dbReference type="Pfam" id="PF00443">
    <property type="entry name" value="UCH"/>
    <property type="match status" value="1"/>
</dbReference>
<dbReference type="InterPro" id="IPR001394">
    <property type="entry name" value="Peptidase_C19_UCH"/>
</dbReference>
<dbReference type="AlphaFoldDB" id="A0A0K9P211"/>
<proteinExistence type="inferred from homology"/>
<evidence type="ECO:0000256" key="5">
    <source>
        <dbReference type="PROSITE-ProRule" id="PRU00502"/>
    </source>
</evidence>
<dbReference type="PANTHER" id="PTHR24006">
    <property type="entry name" value="UBIQUITIN CARBOXYL-TERMINAL HYDROLASE"/>
    <property type="match status" value="1"/>
</dbReference>
<feature type="compositionally biased region" description="Polar residues" evidence="6">
    <location>
        <begin position="441"/>
        <end position="451"/>
    </location>
</feature>
<feature type="compositionally biased region" description="Basic and acidic residues" evidence="6">
    <location>
        <begin position="411"/>
        <end position="422"/>
    </location>
</feature>
<evidence type="ECO:0000259" key="7">
    <source>
        <dbReference type="PROSITE" id="PS50235"/>
    </source>
</evidence>
<dbReference type="InterPro" id="IPR018200">
    <property type="entry name" value="USP_CS"/>
</dbReference>
<evidence type="ECO:0000256" key="2">
    <source>
        <dbReference type="ARBA" id="ARBA00022723"/>
    </source>
</evidence>
<keyword evidence="2" id="KW-0479">Metal-binding</keyword>
<reference evidence="10" key="1">
    <citation type="journal article" date="2016" name="Nature">
        <title>The genome of the seagrass Zostera marina reveals angiosperm adaptation to the sea.</title>
        <authorList>
            <person name="Olsen J.L."/>
            <person name="Rouze P."/>
            <person name="Verhelst B."/>
            <person name="Lin Y.-C."/>
            <person name="Bayer T."/>
            <person name="Collen J."/>
            <person name="Dattolo E."/>
            <person name="De Paoli E."/>
            <person name="Dittami S."/>
            <person name="Maumus F."/>
            <person name="Michel G."/>
            <person name="Kersting A."/>
            <person name="Lauritano C."/>
            <person name="Lohaus R."/>
            <person name="Toepel M."/>
            <person name="Tonon T."/>
            <person name="Vanneste K."/>
            <person name="Amirebrahimi M."/>
            <person name="Brakel J."/>
            <person name="Bostroem C."/>
            <person name="Chovatia M."/>
            <person name="Grimwood J."/>
            <person name="Jenkins J.W."/>
            <person name="Jueterbock A."/>
            <person name="Mraz A."/>
            <person name="Stam W.T."/>
            <person name="Tice H."/>
            <person name="Bornberg-Bauer E."/>
            <person name="Green P.J."/>
            <person name="Pearson G.A."/>
            <person name="Procaccini G."/>
            <person name="Duarte C.M."/>
            <person name="Schmutz J."/>
            <person name="Reusch T.B.H."/>
            <person name="Van de Peer Y."/>
        </authorList>
    </citation>
    <scope>NUCLEOTIDE SEQUENCE [LARGE SCALE GENOMIC DNA]</scope>
    <source>
        <strain evidence="10">cv. Finnish</strain>
    </source>
</reference>
<dbReference type="Gene3D" id="3.30.40.10">
    <property type="entry name" value="Zinc/RING finger domain, C3HC4 (zinc finger)"/>
    <property type="match status" value="1"/>
</dbReference>
<dbReference type="SMART" id="SM00290">
    <property type="entry name" value="ZnF_UBP"/>
    <property type="match status" value="1"/>
</dbReference>
<dbReference type="InterPro" id="IPR028889">
    <property type="entry name" value="USP"/>
</dbReference>
<gene>
    <name evidence="9" type="ORF">ZOSMA_42G00640</name>
</gene>
<dbReference type="GO" id="GO:0004843">
    <property type="term" value="F:cysteine-type deubiquitinase activity"/>
    <property type="evidence" value="ECO:0000318"/>
    <property type="project" value="GO_Central"/>
</dbReference>
<feature type="domain" description="UBP-type" evidence="8">
    <location>
        <begin position="59"/>
        <end position="196"/>
    </location>
</feature>
<evidence type="ECO:0000256" key="1">
    <source>
        <dbReference type="ARBA" id="ARBA00009085"/>
    </source>
</evidence>
<evidence type="ECO:0000313" key="10">
    <source>
        <dbReference type="Proteomes" id="UP000036987"/>
    </source>
</evidence>
<dbReference type="PROSITE" id="PS50235">
    <property type="entry name" value="USP_3"/>
    <property type="match status" value="1"/>
</dbReference>
<feature type="region of interest" description="Disordered" evidence="6">
    <location>
        <begin position="411"/>
        <end position="452"/>
    </location>
</feature>
<dbReference type="SUPFAM" id="SSF57850">
    <property type="entry name" value="RING/U-box"/>
    <property type="match status" value="1"/>
</dbReference>
<dbReference type="PROSITE" id="PS00972">
    <property type="entry name" value="USP_1"/>
    <property type="match status" value="1"/>
</dbReference>
<dbReference type="InterPro" id="IPR013083">
    <property type="entry name" value="Znf_RING/FYVE/PHD"/>
</dbReference>
<dbReference type="GO" id="GO:0031647">
    <property type="term" value="P:regulation of protein stability"/>
    <property type="evidence" value="ECO:0000318"/>
    <property type="project" value="GO_Central"/>
</dbReference>
<keyword evidence="3 5" id="KW-0863">Zinc-finger</keyword>
<dbReference type="SUPFAM" id="SSF54001">
    <property type="entry name" value="Cysteine proteinases"/>
    <property type="match status" value="1"/>
</dbReference>
<name>A0A0K9P211_ZOSMR</name>
<dbReference type="Gene3D" id="3.90.70.10">
    <property type="entry name" value="Cysteine proteinases"/>
    <property type="match status" value="2"/>
</dbReference>
<dbReference type="GO" id="GO:0005634">
    <property type="term" value="C:nucleus"/>
    <property type="evidence" value="ECO:0000318"/>
    <property type="project" value="GO_Central"/>
</dbReference>
<dbReference type="InterPro" id="IPR001607">
    <property type="entry name" value="Znf_UBP"/>
</dbReference>
<dbReference type="GO" id="GO:0016579">
    <property type="term" value="P:protein deubiquitination"/>
    <property type="evidence" value="ECO:0007669"/>
    <property type="project" value="InterPro"/>
</dbReference>
<protein>
    <submittedName>
        <fullName evidence="9">Uncharacterized protein</fullName>
    </submittedName>
</protein>